<reference evidence="2 3" key="1">
    <citation type="journal article" date="2021" name="Elife">
        <title>Chloroplast acquisition without the gene transfer in kleptoplastic sea slugs, Plakobranchus ocellatus.</title>
        <authorList>
            <person name="Maeda T."/>
            <person name="Takahashi S."/>
            <person name="Yoshida T."/>
            <person name="Shimamura S."/>
            <person name="Takaki Y."/>
            <person name="Nagai Y."/>
            <person name="Toyoda A."/>
            <person name="Suzuki Y."/>
            <person name="Arimoto A."/>
            <person name="Ishii H."/>
            <person name="Satoh N."/>
            <person name="Nishiyama T."/>
            <person name="Hasebe M."/>
            <person name="Maruyama T."/>
            <person name="Minagawa J."/>
            <person name="Obokata J."/>
            <person name="Shigenobu S."/>
        </authorList>
    </citation>
    <scope>NUCLEOTIDE SEQUENCE [LARGE SCALE GENOMIC DNA]</scope>
</reference>
<dbReference type="Proteomes" id="UP000735302">
    <property type="component" value="Unassembled WGS sequence"/>
</dbReference>
<evidence type="ECO:0000313" key="3">
    <source>
        <dbReference type="Proteomes" id="UP000735302"/>
    </source>
</evidence>
<proteinExistence type="predicted"/>
<gene>
    <name evidence="2" type="ORF">PoB_006679800</name>
</gene>
<evidence type="ECO:0000256" key="1">
    <source>
        <dbReference type="SAM" id="MobiDB-lite"/>
    </source>
</evidence>
<dbReference type="EMBL" id="BLXT01007601">
    <property type="protein sequence ID" value="GFO40293.1"/>
    <property type="molecule type" value="Genomic_DNA"/>
</dbReference>
<sequence>MYNCIWKREVWFLCIASPQQGNLRLSGPPSGQGASGGARTRDRGSLQISGRTPTAPPMPGRERRAVVKGSVVRLSIYNQVFYSKYNLGFFKRSKGKCDFCTELGNRQDKEYA</sequence>
<organism evidence="2 3">
    <name type="scientific">Plakobranchus ocellatus</name>
    <dbReference type="NCBI Taxonomy" id="259542"/>
    <lineage>
        <taxon>Eukaryota</taxon>
        <taxon>Metazoa</taxon>
        <taxon>Spiralia</taxon>
        <taxon>Lophotrochozoa</taxon>
        <taxon>Mollusca</taxon>
        <taxon>Gastropoda</taxon>
        <taxon>Heterobranchia</taxon>
        <taxon>Euthyneura</taxon>
        <taxon>Panpulmonata</taxon>
        <taxon>Sacoglossa</taxon>
        <taxon>Placobranchoidea</taxon>
        <taxon>Plakobranchidae</taxon>
        <taxon>Plakobranchus</taxon>
    </lineage>
</organism>
<keyword evidence="3" id="KW-1185">Reference proteome</keyword>
<evidence type="ECO:0000313" key="2">
    <source>
        <dbReference type="EMBL" id="GFO40293.1"/>
    </source>
</evidence>
<protein>
    <submittedName>
        <fullName evidence="2">Uncharacterized protein</fullName>
    </submittedName>
</protein>
<comment type="caution">
    <text evidence="2">The sequence shown here is derived from an EMBL/GenBank/DDBJ whole genome shotgun (WGS) entry which is preliminary data.</text>
</comment>
<accession>A0AAV4D808</accession>
<name>A0AAV4D808_9GAST</name>
<dbReference type="AlphaFoldDB" id="A0AAV4D808"/>
<feature type="region of interest" description="Disordered" evidence="1">
    <location>
        <begin position="21"/>
        <end position="63"/>
    </location>
</feature>